<keyword evidence="2" id="KW-1185">Reference proteome</keyword>
<evidence type="ECO:0000313" key="1">
    <source>
        <dbReference type="EMBL" id="GME89450.1"/>
    </source>
</evidence>
<evidence type="ECO:0000313" key="2">
    <source>
        <dbReference type="Proteomes" id="UP001165101"/>
    </source>
</evidence>
<comment type="caution">
    <text evidence="1">The sequence shown here is derived from an EMBL/GenBank/DDBJ whole genome shotgun (WGS) entry which is preliminary data.</text>
</comment>
<accession>A0ACB5TJK1</accession>
<reference evidence="1" key="1">
    <citation type="submission" date="2023-04" db="EMBL/GenBank/DDBJ databases">
        <title>Candida boidinii NBRC 1967.</title>
        <authorList>
            <person name="Ichikawa N."/>
            <person name="Sato H."/>
            <person name="Tonouchi N."/>
        </authorList>
    </citation>
    <scope>NUCLEOTIDE SEQUENCE</scope>
    <source>
        <strain evidence="1">NBRC 1967</strain>
    </source>
</reference>
<dbReference type="Proteomes" id="UP001165101">
    <property type="component" value="Unassembled WGS sequence"/>
</dbReference>
<name>A0ACB5TJK1_CANBO</name>
<proteinExistence type="predicted"/>
<protein>
    <submittedName>
        <fullName evidence="1">Unnamed protein product</fullName>
    </submittedName>
</protein>
<dbReference type="EMBL" id="BSXV01000521">
    <property type="protein sequence ID" value="GME89450.1"/>
    <property type="molecule type" value="Genomic_DNA"/>
</dbReference>
<sequence>MNDQNKFDNANSDLKLFDFDLDANESNDLDTNNFNFDDAIGDQPTLDGSNNQLDSSNSSSNLLMDDNDALGNQQQHRRSRASGDILTLLVHEFNKNSNPSTSTRKAISNKTGMSERSVRIWFQNRRAKARKIEKLSQNDSNSSNGGANRRSSNESSSKFLGGKKAQSFSSFQNQQKLPISINEKYSLIDCISVSVGPWQRIKSGYLNGAILKNLHNLSPRLLNNLMLTTDLLIILSKRDNELNYFFSGVFQNEKVLFRIFFPLANILNCSLINNQTQQTITTNYSNNTASTTTTFNSGVVDGESTTNSNPSSTTGVAAGVSTASNTTDDTTGVPSSSTGAGQTSSNTSPNNTDTSPDNVSGNQRNSLYNDEFDYPEHSQLRLQLTSPPKFAVYFLRDPTTGQENANQWSICEDFSEDQQVVSAYVGEGGTKIPHILTGDLDYLQYLNSWIVSYNQYHSAHQNNQLSQQLISQQIDDLILRNNSNNNSMNDNNNNNGDNTNQQQHNNSTVNLNDNMNTLNINNTQNNNINSNNHNNNDNPDHADMLFNDNLFSRDFNDNTLVNSHTDMTPNAGDLPTFSNPNIEIPDGDFNAQPLTLNNNPNNINNHGNNINPGPIINRNAPHGINPSINPNDNPLGFDVRGVKLETTDSPQLDMFNNINDHFSNLAPGPFSGTGGDDGTALMLDVNNVGMHGGSSNANHLSNPNSTGMLSKDSNLMHDNDLYTFDDNAHELNF</sequence>
<organism evidence="1 2">
    <name type="scientific">Candida boidinii</name>
    <name type="common">Yeast</name>
    <dbReference type="NCBI Taxonomy" id="5477"/>
    <lineage>
        <taxon>Eukaryota</taxon>
        <taxon>Fungi</taxon>
        <taxon>Dikarya</taxon>
        <taxon>Ascomycota</taxon>
        <taxon>Saccharomycotina</taxon>
        <taxon>Pichiomycetes</taxon>
        <taxon>Pichiales</taxon>
        <taxon>Pichiaceae</taxon>
        <taxon>Ogataea</taxon>
        <taxon>Ogataea/Candida clade</taxon>
    </lineage>
</organism>
<gene>
    <name evidence="1" type="ORF">Cboi01_000140300</name>
</gene>